<gene>
    <name evidence="2" type="ORF">OKA04_08480</name>
</gene>
<evidence type="ECO:0000313" key="2">
    <source>
        <dbReference type="EMBL" id="MCW1884762.1"/>
    </source>
</evidence>
<feature type="compositionally biased region" description="Polar residues" evidence="1">
    <location>
        <begin position="423"/>
        <end position="441"/>
    </location>
</feature>
<proteinExistence type="predicted"/>
<organism evidence="2 3">
    <name type="scientific">Luteolibacter flavescens</name>
    <dbReference type="NCBI Taxonomy" id="1859460"/>
    <lineage>
        <taxon>Bacteria</taxon>
        <taxon>Pseudomonadati</taxon>
        <taxon>Verrucomicrobiota</taxon>
        <taxon>Verrucomicrobiia</taxon>
        <taxon>Verrucomicrobiales</taxon>
        <taxon>Verrucomicrobiaceae</taxon>
        <taxon>Luteolibacter</taxon>
    </lineage>
</organism>
<dbReference type="EMBL" id="JAPDDS010000004">
    <property type="protein sequence ID" value="MCW1884762.1"/>
    <property type="molecule type" value="Genomic_DNA"/>
</dbReference>
<keyword evidence="3" id="KW-1185">Reference proteome</keyword>
<name>A0ABT3FMG2_9BACT</name>
<protein>
    <submittedName>
        <fullName evidence="2">Uncharacterized protein</fullName>
    </submittedName>
</protein>
<sequence length="476" mass="50704">MKHGSSRIAGLVVILIVLAAAGWWFVRSAPLGAGGGASHAMDLRAPEATVRFDDGSVLEILGIAEGAWVDGVMSKPAGGWGASSTGRNTTSFGQDRDYLEIERFTLSKRLAGVRLSYSAGSLVMSLRYLDATGKVVPAAAMESGDLRLRLSDGAGEWLDGSATFGADDDPEGRGATSFAGWPRGGKELVFQATRSGLPPEEFRMPNPVAGVAPAAWTAVPLPQSRSGDHWKMNFSKVWEVTVPGKGKCLVPDIDFQSDFPSNGSFSPVSGWVGEVAGARGTRSERGIWVRGPGDLSSGYPMPPDEDQFKFLYRIRYTESYPMPRKGVGFIFSGGVVSADGTTIDHGAASKDLGIQSLELGAVEEAKDSFYPGSRQFTISLEGAWKDAAEKSAAEALWGGWQEWMPVVFVNGGERSSGAVGFKGSNQSSSSGETTFKWSGTWTGDLEPGDKVEIGIMPRPPDEVIEFIVDRKSLTPE</sequence>
<comment type="caution">
    <text evidence="2">The sequence shown here is derived from an EMBL/GenBank/DDBJ whole genome shotgun (WGS) entry which is preliminary data.</text>
</comment>
<reference evidence="2 3" key="1">
    <citation type="submission" date="2022-10" db="EMBL/GenBank/DDBJ databases">
        <title>Luteolibacter flavescens strain MCCC 1K03193, whole genome shotgun sequencing project.</title>
        <authorList>
            <person name="Zhao G."/>
            <person name="Shen L."/>
        </authorList>
    </citation>
    <scope>NUCLEOTIDE SEQUENCE [LARGE SCALE GENOMIC DNA]</scope>
    <source>
        <strain evidence="2 3">MCCC 1K03193</strain>
    </source>
</reference>
<evidence type="ECO:0000313" key="3">
    <source>
        <dbReference type="Proteomes" id="UP001207930"/>
    </source>
</evidence>
<dbReference type="Proteomes" id="UP001207930">
    <property type="component" value="Unassembled WGS sequence"/>
</dbReference>
<feature type="region of interest" description="Disordered" evidence="1">
    <location>
        <begin position="420"/>
        <end position="441"/>
    </location>
</feature>
<accession>A0ABT3FMG2</accession>
<dbReference type="RefSeq" id="WP_264500721.1">
    <property type="nucleotide sequence ID" value="NZ_JAPDDS010000004.1"/>
</dbReference>
<evidence type="ECO:0000256" key="1">
    <source>
        <dbReference type="SAM" id="MobiDB-lite"/>
    </source>
</evidence>